<dbReference type="InterPro" id="IPR037401">
    <property type="entry name" value="SnoaL-like"/>
</dbReference>
<keyword evidence="3" id="KW-1185">Reference proteome</keyword>
<accession>A0A2H2ZE13</accession>
<gene>
    <name evidence="2" type="ORF">A9Z42_0059940</name>
</gene>
<dbReference type="OrthoDB" id="5305593at2759"/>
<feature type="domain" description="SnoaL-like" evidence="1">
    <location>
        <begin position="12"/>
        <end position="118"/>
    </location>
</feature>
<dbReference type="AlphaFoldDB" id="A0A2H2ZE13"/>
<dbReference type="Proteomes" id="UP000219286">
    <property type="component" value="Unassembled WGS sequence"/>
</dbReference>
<dbReference type="SUPFAM" id="SSF54427">
    <property type="entry name" value="NTF2-like"/>
    <property type="match status" value="1"/>
</dbReference>
<proteinExistence type="predicted"/>
<evidence type="ECO:0000313" key="2">
    <source>
        <dbReference type="EMBL" id="OTA05353.1"/>
    </source>
</evidence>
<organism evidence="2 3">
    <name type="scientific">Trichoderma parareesei</name>
    <name type="common">Filamentous fungus</name>
    <dbReference type="NCBI Taxonomy" id="858221"/>
    <lineage>
        <taxon>Eukaryota</taxon>
        <taxon>Fungi</taxon>
        <taxon>Dikarya</taxon>
        <taxon>Ascomycota</taxon>
        <taxon>Pezizomycotina</taxon>
        <taxon>Sordariomycetes</taxon>
        <taxon>Hypocreomycetidae</taxon>
        <taxon>Hypocreales</taxon>
        <taxon>Hypocreaceae</taxon>
        <taxon>Trichoderma</taxon>
    </lineage>
</organism>
<dbReference type="EMBL" id="LFMI01000594">
    <property type="protein sequence ID" value="OTA05353.1"/>
    <property type="molecule type" value="Genomic_DNA"/>
</dbReference>
<sequence>MTAAHGVIAILESTFNSLDVDNILALYADDAKLTAHLFGLVNVDKADIRALYADLFASNDGVEFVTRCISGSPDLVVWECDVRCRARRESAALGIAMGEAVVLRGVSLLSWRGGLIVEQKDYFHVVRVR</sequence>
<dbReference type="InterPro" id="IPR032710">
    <property type="entry name" value="NTF2-like_dom_sf"/>
</dbReference>
<reference evidence="2 3" key="1">
    <citation type="journal article" date="2015" name="Genome Announc.">
        <title>Genome sequence and annotation of Trichoderma parareesei, the ancestor of the cellulase producer Trichoderma reesei.</title>
        <authorList>
            <person name="Yang D."/>
            <person name="Pomraning K."/>
            <person name="Kopchinskiy A."/>
            <person name="Karimi Aghcheh R."/>
            <person name="Atanasova L."/>
            <person name="Chenthamara K."/>
            <person name="Baker S.E."/>
            <person name="Zhang R."/>
            <person name="Shen Q."/>
            <person name="Freitag M."/>
            <person name="Kubicek C.P."/>
            <person name="Druzhinina I.S."/>
        </authorList>
    </citation>
    <scope>NUCLEOTIDE SEQUENCE [LARGE SCALE GENOMIC DNA]</scope>
    <source>
        <strain evidence="2 3">CBS 125925</strain>
    </source>
</reference>
<protein>
    <recommendedName>
        <fullName evidence="1">SnoaL-like domain-containing protein</fullName>
    </recommendedName>
</protein>
<dbReference type="Gene3D" id="3.10.450.50">
    <property type="match status" value="1"/>
</dbReference>
<comment type="caution">
    <text evidence="2">The sequence shown here is derived from an EMBL/GenBank/DDBJ whole genome shotgun (WGS) entry which is preliminary data.</text>
</comment>
<dbReference type="Pfam" id="PF12680">
    <property type="entry name" value="SnoaL_2"/>
    <property type="match status" value="1"/>
</dbReference>
<name>A0A2H2ZE13_TRIPA</name>
<evidence type="ECO:0000259" key="1">
    <source>
        <dbReference type="Pfam" id="PF12680"/>
    </source>
</evidence>
<evidence type="ECO:0000313" key="3">
    <source>
        <dbReference type="Proteomes" id="UP000219286"/>
    </source>
</evidence>